<keyword evidence="2" id="KW-1185">Reference proteome</keyword>
<accession>A0ABR1CIL1</accession>
<evidence type="ECO:0000313" key="2">
    <source>
        <dbReference type="Proteomes" id="UP001303046"/>
    </source>
</evidence>
<organism evidence="1 2">
    <name type="scientific">Necator americanus</name>
    <name type="common">Human hookworm</name>
    <dbReference type="NCBI Taxonomy" id="51031"/>
    <lineage>
        <taxon>Eukaryota</taxon>
        <taxon>Metazoa</taxon>
        <taxon>Ecdysozoa</taxon>
        <taxon>Nematoda</taxon>
        <taxon>Chromadorea</taxon>
        <taxon>Rhabditida</taxon>
        <taxon>Rhabditina</taxon>
        <taxon>Rhabditomorpha</taxon>
        <taxon>Strongyloidea</taxon>
        <taxon>Ancylostomatidae</taxon>
        <taxon>Bunostominae</taxon>
        <taxon>Necator</taxon>
    </lineage>
</organism>
<dbReference type="EMBL" id="JAVFWL010000002">
    <property type="protein sequence ID" value="KAK6737513.1"/>
    <property type="molecule type" value="Genomic_DNA"/>
</dbReference>
<evidence type="ECO:0008006" key="3">
    <source>
        <dbReference type="Google" id="ProtNLM"/>
    </source>
</evidence>
<name>A0ABR1CIL1_NECAM</name>
<reference evidence="1 2" key="1">
    <citation type="submission" date="2023-08" db="EMBL/GenBank/DDBJ databases">
        <title>A Necator americanus chromosomal reference genome.</title>
        <authorList>
            <person name="Ilik V."/>
            <person name="Petrzelkova K.J."/>
            <person name="Pardy F."/>
            <person name="Fuh T."/>
            <person name="Niatou-Singa F.S."/>
            <person name="Gouil Q."/>
            <person name="Baker L."/>
            <person name="Ritchie M.E."/>
            <person name="Jex A.R."/>
            <person name="Gazzola D."/>
            <person name="Li H."/>
            <person name="Toshio Fujiwara R."/>
            <person name="Zhan B."/>
            <person name="Aroian R.V."/>
            <person name="Pafco B."/>
            <person name="Schwarz E.M."/>
        </authorList>
    </citation>
    <scope>NUCLEOTIDE SEQUENCE [LARGE SCALE GENOMIC DNA]</scope>
    <source>
        <strain evidence="1 2">Aroian</strain>
        <tissue evidence="1">Whole animal</tissue>
    </source>
</reference>
<comment type="caution">
    <text evidence="1">The sequence shown here is derived from an EMBL/GenBank/DDBJ whole genome shotgun (WGS) entry which is preliminary data.</text>
</comment>
<protein>
    <recommendedName>
        <fullName evidence="3">Maelstrom domain-containing protein</fullName>
    </recommendedName>
</protein>
<sequence length="493" mass="55815">MSGCSFGYGPSKQTFQRKERIKAKKSNKNMSPYWCWYLEIGRSQFYRKYGRAYNQDCDDDKALITELWDPVKEAWENKIKNKSGDMRGVIRQFHVDDRMANQSVVKRRSTSQRPPNFPLPICRCESIEQYDIRARRECGKRDLMDKLRFFDARKVDFSSEVLQFIAVYPYTAALSSVGDILVYPAEVAVAHFTLASGKSACWSKLISFHSNVFYGGGIPVWDQNNIVHNATSLDVPLKESIGTAPQQVWKMLCERRSARAITVCDANQMLMVDRALFFLACTAGEAQLPLHEELVSTMVTAQDLVAVLALHKAKKAHNPVPEILTDDSIEKEFKRLRETCICCSYHANRAPNHPSRQLCAVAKIDILIDSICTLCLSGDLANFRVFYNADIHSSEIVDIGGFQDECDRTPVKNQTTTTLKFDDASPEHEDKAAQTILVPMYHRLRIMGITKRIRVGLPSGKDCSRIFTRKSKSDGGPYHSDFTVATRSIYVAS</sequence>
<gene>
    <name evidence="1" type="primary">Necator_chrII.g7720</name>
    <name evidence="1" type="ORF">RB195_019926</name>
</gene>
<dbReference type="Proteomes" id="UP001303046">
    <property type="component" value="Unassembled WGS sequence"/>
</dbReference>
<evidence type="ECO:0000313" key="1">
    <source>
        <dbReference type="EMBL" id="KAK6737513.1"/>
    </source>
</evidence>
<proteinExistence type="predicted"/>